<accession>A0ABQ7SRP8</accession>
<proteinExistence type="inferred from homology"/>
<feature type="domain" description="AP-4 complex subunit epsilon-1 C-terminal" evidence="7">
    <location>
        <begin position="587"/>
        <end position="690"/>
    </location>
</feature>
<evidence type="ECO:0000256" key="1">
    <source>
        <dbReference type="ARBA" id="ARBA00004308"/>
    </source>
</evidence>
<keyword evidence="4" id="KW-0653">Protein transport</keyword>
<dbReference type="Proteomes" id="UP000826234">
    <property type="component" value="Unassembled WGS sequence"/>
</dbReference>
<comment type="subcellular location">
    <subcellularLocation>
        <location evidence="1">Endomembrane system</location>
    </subcellularLocation>
</comment>
<feature type="region of interest" description="Disordered" evidence="6">
    <location>
        <begin position="218"/>
        <end position="238"/>
    </location>
</feature>
<evidence type="ECO:0000256" key="6">
    <source>
        <dbReference type="SAM" id="MobiDB-lite"/>
    </source>
</evidence>
<reference evidence="8 9" key="1">
    <citation type="journal article" date="2022" name="Gigascience">
        <title>A chromosome-level genome assembly and annotation of the desert horned lizard, Phrynosoma platyrhinos, provides insight into chromosomal rearrangements among reptiles.</title>
        <authorList>
            <person name="Koochekian N."/>
            <person name="Ascanio A."/>
            <person name="Farleigh K."/>
            <person name="Card D.C."/>
            <person name="Schield D.R."/>
            <person name="Castoe T.A."/>
            <person name="Jezkova T."/>
        </authorList>
    </citation>
    <scope>NUCLEOTIDE SEQUENCE [LARGE SCALE GENOMIC DNA]</scope>
    <source>
        <strain evidence="8">NK-2021</strain>
    </source>
</reference>
<evidence type="ECO:0000259" key="7">
    <source>
        <dbReference type="SMART" id="SM01356"/>
    </source>
</evidence>
<gene>
    <name evidence="8" type="ORF">JD844_014423</name>
</gene>
<dbReference type="Pfam" id="PF14807">
    <property type="entry name" value="AP4E_app_platf"/>
    <property type="match status" value="1"/>
</dbReference>
<keyword evidence="9" id="KW-1185">Reference proteome</keyword>
<name>A0ABQ7SRP8_PHRPL</name>
<dbReference type="EMBL" id="JAIPUX010003439">
    <property type="protein sequence ID" value="KAH0619956.1"/>
    <property type="molecule type" value="Genomic_DNA"/>
</dbReference>
<evidence type="ECO:0000256" key="5">
    <source>
        <dbReference type="ARBA" id="ARBA00023136"/>
    </source>
</evidence>
<dbReference type="InterPro" id="IPR028269">
    <property type="entry name" value="AP4E1_C"/>
</dbReference>
<evidence type="ECO:0000313" key="8">
    <source>
        <dbReference type="EMBL" id="KAH0619956.1"/>
    </source>
</evidence>
<evidence type="ECO:0000256" key="2">
    <source>
        <dbReference type="ARBA" id="ARBA00006613"/>
    </source>
</evidence>
<dbReference type="Gene3D" id="1.25.10.10">
    <property type="entry name" value="Leucine-rich Repeat Variant"/>
    <property type="match status" value="1"/>
</dbReference>
<evidence type="ECO:0000313" key="9">
    <source>
        <dbReference type="Proteomes" id="UP000826234"/>
    </source>
</evidence>
<dbReference type="InterPro" id="IPR011989">
    <property type="entry name" value="ARM-like"/>
</dbReference>
<keyword evidence="3" id="KW-0813">Transport</keyword>
<organism evidence="8 9">
    <name type="scientific">Phrynosoma platyrhinos</name>
    <name type="common">Desert horned lizard</name>
    <dbReference type="NCBI Taxonomy" id="52577"/>
    <lineage>
        <taxon>Eukaryota</taxon>
        <taxon>Metazoa</taxon>
        <taxon>Chordata</taxon>
        <taxon>Craniata</taxon>
        <taxon>Vertebrata</taxon>
        <taxon>Euteleostomi</taxon>
        <taxon>Lepidosauria</taxon>
        <taxon>Squamata</taxon>
        <taxon>Bifurcata</taxon>
        <taxon>Unidentata</taxon>
        <taxon>Episquamata</taxon>
        <taxon>Toxicofera</taxon>
        <taxon>Iguania</taxon>
        <taxon>Phrynosomatidae</taxon>
        <taxon>Phrynosomatinae</taxon>
        <taxon>Phrynosoma</taxon>
    </lineage>
</organism>
<dbReference type="PANTHER" id="PTHR22780">
    <property type="entry name" value="ADAPTIN, ALPHA/GAMMA/EPSILON"/>
    <property type="match status" value="1"/>
</dbReference>
<evidence type="ECO:0000256" key="3">
    <source>
        <dbReference type="ARBA" id="ARBA00022448"/>
    </source>
</evidence>
<comment type="caution">
    <text evidence="8">The sequence shown here is derived from an EMBL/GenBank/DDBJ whole genome shotgun (WGS) entry which is preliminary data.</text>
</comment>
<sequence>MNAVFSIGGDKMHPDIPNSFLRLLAEGFEDEKEDSQLRLHAVQSYLKLLEAENVVYPQKFVQVMSWVLGEYSCLMKSVDPEVVLACLHRILKRNTTSETKAWIMAAVTKIASHTTCSKTVDKLILEFDTSLDTCMRQYAFELKHLYEEKELMKKLFPVDAIYEDIVVDASLSFLDGFVAEGLHHGAAPYKPRHQREEEKLSQEKALNFEPYGLSLSQTSPSGFNRRQSPTGLSVGSDISGNSAETGQKGINSLKLEGVKKLWGKEGYLPQKESQVENEDNIKPVLLGSTVMENIVCNFPSHTEQETPGLSEGEEVKQQLASTLFVGLSSQGDISLMGRSDATTQKFTRKSKICEAKASEGSSNIQSPVTPSLLPDTLSKNKESFQNNGHHGLRKTSVCSAETSESKVASDRSCSVPEAGPDGKLLSHRLSQSSLFADCNMDIFPHSSSTQTVVHKQHFLMPYLPEEAAKHPHSEIIELCSSETLVLYFCKIWKDDCVSLFLFLANKSSSVLRDVNLEFEHTEHLKIIENLGCHFTKIDAKSIESFQTCVEMEDLCPSVVVSGYIVYHLESEGCLRFSVPFVLLDFIRPMKMTTDEFGKMWLAVSNDVKQNVKMTSSQRSLSVVLNTLQQKLKLHIVDIIGNEGIASCQMLPSVPCLLHCRIHAGMLALWFRSPCSALPDCLLYQCQKVMEES</sequence>
<comment type="similarity">
    <text evidence="2">Belongs to the adaptor complexes large subunit family.</text>
</comment>
<dbReference type="InterPro" id="IPR050840">
    <property type="entry name" value="Adaptor_Complx_Large_Subunit"/>
</dbReference>
<keyword evidence="5" id="KW-0472">Membrane</keyword>
<dbReference type="SMART" id="SM01356">
    <property type="entry name" value="AP4E_app_platf"/>
    <property type="match status" value="1"/>
</dbReference>
<protein>
    <recommendedName>
        <fullName evidence="7">AP-4 complex subunit epsilon-1 C-terminal domain-containing protein</fullName>
    </recommendedName>
</protein>
<evidence type="ECO:0000256" key="4">
    <source>
        <dbReference type="ARBA" id="ARBA00022927"/>
    </source>
</evidence>